<evidence type="ECO:0000313" key="2">
    <source>
        <dbReference type="EMBL" id="DBA34561.1"/>
    </source>
</evidence>
<evidence type="ECO:0000256" key="1">
    <source>
        <dbReference type="SAM" id="MobiDB-lite"/>
    </source>
</evidence>
<dbReference type="EMBL" id="DYDO01000001">
    <property type="protein sequence ID" value="DBA34561.1"/>
    <property type="molecule type" value="Genomic_DNA"/>
</dbReference>
<accession>A0AAV3AT53</accession>
<reference evidence="2" key="1">
    <citation type="thesis" date="2020" institute="ProQuest LLC" country="789 East Eisenhower Parkway, Ann Arbor, MI, USA">
        <title>Comparative Genomics and Chromosome Evolution.</title>
        <authorList>
            <person name="Mudd A.B."/>
        </authorList>
    </citation>
    <scope>NUCLEOTIDE SEQUENCE</scope>
    <source>
        <strain evidence="2">1538</strain>
        <tissue evidence="2">Blood</tissue>
    </source>
</reference>
<feature type="region of interest" description="Disordered" evidence="1">
    <location>
        <begin position="1"/>
        <end position="28"/>
    </location>
</feature>
<feature type="compositionally biased region" description="Polar residues" evidence="1">
    <location>
        <begin position="78"/>
        <end position="88"/>
    </location>
</feature>
<proteinExistence type="predicted"/>
<name>A0AAV3AT53_PYXAD</name>
<gene>
    <name evidence="2" type="ORF">GDO54_002111</name>
</gene>
<comment type="caution">
    <text evidence="2">The sequence shown here is derived from an EMBL/GenBank/DDBJ whole genome shotgun (WGS) entry which is preliminary data.</text>
</comment>
<feature type="region of interest" description="Disordered" evidence="1">
    <location>
        <begin position="77"/>
        <end position="97"/>
    </location>
</feature>
<dbReference type="AlphaFoldDB" id="A0AAV3AT53"/>
<protein>
    <submittedName>
        <fullName evidence="2">Uncharacterized protein</fullName>
    </submittedName>
</protein>
<keyword evidence="3" id="KW-1185">Reference proteome</keyword>
<dbReference type="Proteomes" id="UP001181693">
    <property type="component" value="Unassembled WGS sequence"/>
</dbReference>
<evidence type="ECO:0000313" key="3">
    <source>
        <dbReference type="Proteomes" id="UP001181693"/>
    </source>
</evidence>
<organism evidence="2 3">
    <name type="scientific">Pyxicephalus adspersus</name>
    <name type="common">African bullfrog</name>
    <dbReference type="NCBI Taxonomy" id="30357"/>
    <lineage>
        <taxon>Eukaryota</taxon>
        <taxon>Metazoa</taxon>
        <taxon>Chordata</taxon>
        <taxon>Craniata</taxon>
        <taxon>Vertebrata</taxon>
        <taxon>Euteleostomi</taxon>
        <taxon>Amphibia</taxon>
        <taxon>Batrachia</taxon>
        <taxon>Anura</taxon>
        <taxon>Neobatrachia</taxon>
        <taxon>Ranoidea</taxon>
        <taxon>Pyxicephalidae</taxon>
        <taxon>Pyxicephalinae</taxon>
        <taxon>Pyxicephalus</taxon>
    </lineage>
</organism>
<sequence>MQKRKFFGLDTTHRQKKPQTPIGSLVPKSMAKRRKLHMTPLTYRGHHGLRQPSRGKYRPLGIALMQMTPKHIQEIWVKTSNPGSNSSWTRRKRCSKR</sequence>